<comment type="caution">
    <text evidence="2">The sequence shown here is derived from an EMBL/GenBank/DDBJ whole genome shotgun (WGS) entry which is preliminary data.</text>
</comment>
<dbReference type="AlphaFoldDB" id="A0A8J5J386"/>
<protein>
    <submittedName>
        <fullName evidence="2">Uncharacterized protein</fullName>
    </submittedName>
</protein>
<feature type="compositionally biased region" description="Acidic residues" evidence="1">
    <location>
        <begin position="46"/>
        <end position="59"/>
    </location>
</feature>
<evidence type="ECO:0000256" key="1">
    <source>
        <dbReference type="SAM" id="MobiDB-lite"/>
    </source>
</evidence>
<dbReference type="EMBL" id="JAENGY010000921">
    <property type="protein sequence ID" value="KAG6954742.1"/>
    <property type="molecule type" value="Genomic_DNA"/>
</dbReference>
<accession>A0A8J5J386</accession>
<evidence type="ECO:0000313" key="2">
    <source>
        <dbReference type="EMBL" id="KAG6954742.1"/>
    </source>
</evidence>
<name>A0A8J5J386_9STRA</name>
<gene>
    <name evidence="2" type="ORF">JG688_00012201</name>
</gene>
<sequence>MEMTSSIMRFALVTYFMKQGGSSRPVLSCYEPSWPSPSYEPSLASSDEEGESDDVDSEFPDVVSTHVSNLRQLLAGQRFQDWSRGIAELREYVAVNSLVEPWVAALVKMINRQQEDTECLVQVVEHMCFEENGEPSEVFDQLVEALSHYSEDKDTGVAIWLERAVDSITHRLWQYHKQHFGTTSLAGPNTRADC</sequence>
<dbReference type="Proteomes" id="UP000709295">
    <property type="component" value="Unassembled WGS sequence"/>
</dbReference>
<evidence type="ECO:0000313" key="3">
    <source>
        <dbReference type="Proteomes" id="UP000709295"/>
    </source>
</evidence>
<keyword evidence="3" id="KW-1185">Reference proteome</keyword>
<organism evidence="2 3">
    <name type="scientific">Phytophthora aleatoria</name>
    <dbReference type="NCBI Taxonomy" id="2496075"/>
    <lineage>
        <taxon>Eukaryota</taxon>
        <taxon>Sar</taxon>
        <taxon>Stramenopiles</taxon>
        <taxon>Oomycota</taxon>
        <taxon>Peronosporomycetes</taxon>
        <taxon>Peronosporales</taxon>
        <taxon>Peronosporaceae</taxon>
        <taxon>Phytophthora</taxon>
    </lineage>
</organism>
<proteinExistence type="predicted"/>
<feature type="region of interest" description="Disordered" evidence="1">
    <location>
        <begin position="35"/>
        <end position="59"/>
    </location>
</feature>
<reference evidence="2" key="1">
    <citation type="submission" date="2021-01" db="EMBL/GenBank/DDBJ databases">
        <title>Phytophthora aleatoria, a newly-described species from Pinus radiata is distinct from Phytophthora cactorum isolates based on comparative genomics.</title>
        <authorList>
            <person name="Mcdougal R."/>
            <person name="Panda P."/>
            <person name="Williams N."/>
            <person name="Studholme D.J."/>
        </authorList>
    </citation>
    <scope>NUCLEOTIDE SEQUENCE</scope>
    <source>
        <strain evidence="2">NZFS 4037</strain>
    </source>
</reference>